<gene>
    <name evidence="1" type="ORF">EEDITHA_LOCUS17567</name>
</gene>
<sequence>MLAENAGGCINKGFDSVDDGFQTIDLRVRREDGDRTDRDGEWSSERDLRCGWGVLRPAWLQRFRTAKWALFWLCWAGAIQGK</sequence>
<accession>A0AAU9UYH7</accession>
<comment type="caution">
    <text evidence="1">The sequence shown here is derived from an EMBL/GenBank/DDBJ whole genome shotgun (WGS) entry which is preliminary data.</text>
</comment>
<proteinExistence type="predicted"/>
<organism evidence="1 2">
    <name type="scientific">Euphydryas editha</name>
    <name type="common">Edith's checkerspot</name>
    <dbReference type="NCBI Taxonomy" id="104508"/>
    <lineage>
        <taxon>Eukaryota</taxon>
        <taxon>Metazoa</taxon>
        <taxon>Ecdysozoa</taxon>
        <taxon>Arthropoda</taxon>
        <taxon>Hexapoda</taxon>
        <taxon>Insecta</taxon>
        <taxon>Pterygota</taxon>
        <taxon>Neoptera</taxon>
        <taxon>Endopterygota</taxon>
        <taxon>Lepidoptera</taxon>
        <taxon>Glossata</taxon>
        <taxon>Ditrysia</taxon>
        <taxon>Papilionoidea</taxon>
        <taxon>Nymphalidae</taxon>
        <taxon>Nymphalinae</taxon>
        <taxon>Euphydryas</taxon>
    </lineage>
</organism>
<dbReference type="EMBL" id="CAKOGL010000025">
    <property type="protein sequence ID" value="CAH2103005.1"/>
    <property type="molecule type" value="Genomic_DNA"/>
</dbReference>
<dbReference type="AlphaFoldDB" id="A0AAU9UYH7"/>
<protein>
    <submittedName>
        <fullName evidence="1">Uncharacterized protein</fullName>
    </submittedName>
</protein>
<reference evidence="1" key="1">
    <citation type="submission" date="2022-03" db="EMBL/GenBank/DDBJ databases">
        <authorList>
            <person name="Tunstrom K."/>
        </authorList>
    </citation>
    <scope>NUCLEOTIDE SEQUENCE</scope>
</reference>
<dbReference type="Proteomes" id="UP001153954">
    <property type="component" value="Unassembled WGS sequence"/>
</dbReference>
<name>A0AAU9UYH7_EUPED</name>
<evidence type="ECO:0000313" key="1">
    <source>
        <dbReference type="EMBL" id="CAH2103005.1"/>
    </source>
</evidence>
<evidence type="ECO:0000313" key="2">
    <source>
        <dbReference type="Proteomes" id="UP001153954"/>
    </source>
</evidence>
<keyword evidence="2" id="KW-1185">Reference proteome</keyword>